<dbReference type="GO" id="GO:0022857">
    <property type="term" value="F:transmembrane transporter activity"/>
    <property type="evidence" value="ECO:0007669"/>
    <property type="project" value="UniProtKB-UniRule"/>
</dbReference>
<feature type="transmembrane region" description="Helical" evidence="7">
    <location>
        <begin position="51"/>
        <end position="68"/>
    </location>
</feature>
<keyword evidence="3 7" id="KW-0997">Cell inner membrane</keyword>
<comment type="function">
    <text evidence="7">Part of the tripartite ATP-independent periplasmic (TRAP) transport system.</text>
</comment>
<dbReference type="GO" id="GO:0005886">
    <property type="term" value="C:plasma membrane"/>
    <property type="evidence" value="ECO:0007669"/>
    <property type="project" value="UniProtKB-SubCell"/>
</dbReference>
<dbReference type="EMBL" id="MDET01000011">
    <property type="protein sequence ID" value="OQM76095.1"/>
    <property type="molecule type" value="Genomic_DNA"/>
</dbReference>
<dbReference type="PIRSF" id="PIRSF006066">
    <property type="entry name" value="HI0050"/>
    <property type="match status" value="1"/>
</dbReference>
<evidence type="ECO:0000313" key="9">
    <source>
        <dbReference type="EMBL" id="OQM76095.1"/>
    </source>
</evidence>
<dbReference type="Proteomes" id="UP000191905">
    <property type="component" value="Unassembled WGS sequence"/>
</dbReference>
<feature type="transmembrane region" description="Helical" evidence="7">
    <location>
        <begin position="133"/>
        <end position="156"/>
    </location>
</feature>
<evidence type="ECO:0000256" key="2">
    <source>
        <dbReference type="ARBA" id="ARBA00022475"/>
    </source>
</evidence>
<evidence type="ECO:0000256" key="5">
    <source>
        <dbReference type="ARBA" id="ARBA00022989"/>
    </source>
</evidence>
<evidence type="ECO:0000256" key="1">
    <source>
        <dbReference type="ARBA" id="ARBA00004429"/>
    </source>
</evidence>
<dbReference type="InterPro" id="IPR004681">
    <property type="entry name" value="TRAP_DctM"/>
</dbReference>
<comment type="similarity">
    <text evidence="7">Belongs to the TRAP transporter large permease family.</text>
</comment>
<name>A0A1V8RSG5_9HYPH</name>
<dbReference type="NCBIfam" id="TIGR00786">
    <property type="entry name" value="dctM"/>
    <property type="match status" value="1"/>
</dbReference>
<feature type="transmembrane region" description="Helical" evidence="7">
    <location>
        <begin position="7"/>
        <end position="31"/>
    </location>
</feature>
<accession>A0A1V8RSG5</accession>
<evidence type="ECO:0000256" key="4">
    <source>
        <dbReference type="ARBA" id="ARBA00022692"/>
    </source>
</evidence>
<evidence type="ECO:0000259" key="8">
    <source>
        <dbReference type="Pfam" id="PF06808"/>
    </source>
</evidence>
<feature type="transmembrane region" description="Helical" evidence="7">
    <location>
        <begin position="300"/>
        <end position="325"/>
    </location>
</feature>
<evidence type="ECO:0000256" key="6">
    <source>
        <dbReference type="ARBA" id="ARBA00023136"/>
    </source>
</evidence>
<dbReference type="Pfam" id="PF06808">
    <property type="entry name" value="DctM"/>
    <property type="match status" value="1"/>
</dbReference>
<feature type="transmembrane region" description="Helical" evidence="7">
    <location>
        <begin position="270"/>
        <end position="294"/>
    </location>
</feature>
<dbReference type="STRING" id="1873176.BFN67_16660"/>
<comment type="subcellular location">
    <subcellularLocation>
        <location evidence="1 7">Cell inner membrane</location>
        <topology evidence="1 7">Multi-pass membrane protein</topology>
    </subcellularLocation>
</comment>
<organism evidence="9 10">
    <name type="scientific">Manganibacter manganicus</name>
    <dbReference type="NCBI Taxonomy" id="1873176"/>
    <lineage>
        <taxon>Bacteria</taxon>
        <taxon>Pseudomonadati</taxon>
        <taxon>Pseudomonadota</taxon>
        <taxon>Alphaproteobacteria</taxon>
        <taxon>Hyphomicrobiales</taxon>
        <taxon>Phyllobacteriaceae</taxon>
        <taxon>Manganibacter</taxon>
    </lineage>
</organism>
<feature type="transmembrane region" description="Helical" evidence="7">
    <location>
        <begin position="332"/>
        <end position="351"/>
    </location>
</feature>
<evidence type="ECO:0000313" key="10">
    <source>
        <dbReference type="Proteomes" id="UP000191905"/>
    </source>
</evidence>
<feature type="transmembrane region" description="Helical" evidence="7">
    <location>
        <begin position="168"/>
        <end position="191"/>
    </location>
</feature>
<keyword evidence="5 7" id="KW-1133">Transmembrane helix</keyword>
<keyword evidence="4 7" id="KW-0812">Transmembrane</keyword>
<reference evidence="9 10" key="1">
    <citation type="journal article" date="2016" name="Int. J. Syst. Evol. Microbiol.">
        <title>Pseudaminobacter manganicus sp. nov., isolated from sludge of a manganese mine.</title>
        <authorList>
            <person name="Li J."/>
            <person name="Huang J."/>
            <person name="Liao S."/>
            <person name="Wang G."/>
        </authorList>
    </citation>
    <scope>NUCLEOTIDE SEQUENCE [LARGE SCALE GENOMIC DNA]</scope>
    <source>
        <strain evidence="9 10">JH-7</strain>
    </source>
</reference>
<keyword evidence="6 7" id="KW-0472">Membrane</keyword>
<comment type="subunit">
    <text evidence="7">The complex comprises the extracytoplasmic solute receptor protein and the two transmembrane proteins.</text>
</comment>
<sequence length="426" mass="45124">MIAFLIVFLAAMFLGVPIGFAMLLSSLFFILTDSGSSLIIVPQQIEDGLDSFPFLAIPFFVLAGNLMAEAGVIRRFVLLAQTLIGHLRGGLAHAVVLSGALLAGVSGSGTADAAALGSTMIPALEKNGYKKDFAVALCAFSGALGPIIPPSIFLIIYGAMGNVSIGQLFLAGVVPGILMVLVLMLTSHIVIVRKGYGHLIKRSTLREKAIALKETALDLVLPLGIIGGIRWGVFTPTEAGAVAVVYVLLIGFFIHRTLSVEQIIKASRETVQVLGAVMLLIAMATIVNYILALFQVSDRLAGAMVGLSSNPILFLILANLLIIFLGSIIEDTAVLILMTPILVPLLGQFGIDPVHFGMVICLNLTIGLVAPPVGLAMFVTCSIGQISIEQFMRAAWPFLLALVLLLLVIIIFPSISLWLPSHMVHP</sequence>
<feature type="transmembrane region" description="Helical" evidence="7">
    <location>
        <begin position="395"/>
        <end position="419"/>
    </location>
</feature>
<feature type="transmembrane region" description="Helical" evidence="7">
    <location>
        <begin position="211"/>
        <end position="233"/>
    </location>
</feature>
<feature type="domain" description="TRAP C4-dicarboxylate transport system permease DctM subunit" evidence="8">
    <location>
        <begin position="5"/>
        <end position="415"/>
    </location>
</feature>
<keyword evidence="10" id="KW-1185">Reference proteome</keyword>
<dbReference type="PANTHER" id="PTHR33362">
    <property type="entry name" value="SIALIC ACID TRAP TRANSPORTER PERMEASE PROTEIN SIAT-RELATED"/>
    <property type="match status" value="1"/>
</dbReference>
<dbReference type="InterPro" id="IPR010656">
    <property type="entry name" value="DctM"/>
</dbReference>
<comment type="caution">
    <text evidence="9">The sequence shown here is derived from an EMBL/GenBank/DDBJ whole genome shotgun (WGS) entry which is preliminary data.</text>
</comment>
<evidence type="ECO:0000256" key="3">
    <source>
        <dbReference type="ARBA" id="ARBA00022519"/>
    </source>
</evidence>
<protein>
    <recommendedName>
        <fullName evidence="7">TRAP transporter large permease protein</fullName>
    </recommendedName>
</protein>
<dbReference type="AlphaFoldDB" id="A0A1V8RSG5"/>
<feature type="transmembrane region" description="Helical" evidence="7">
    <location>
        <begin position="357"/>
        <end position="383"/>
    </location>
</feature>
<gene>
    <name evidence="9" type="ORF">BFN67_16660</name>
</gene>
<keyword evidence="2" id="KW-1003">Cell membrane</keyword>
<proteinExistence type="inferred from homology"/>
<keyword evidence="7" id="KW-0813">Transport</keyword>
<feature type="transmembrane region" description="Helical" evidence="7">
    <location>
        <begin position="239"/>
        <end position="258"/>
    </location>
</feature>
<evidence type="ECO:0000256" key="7">
    <source>
        <dbReference type="RuleBase" id="RU369079"/>
    </source>
</evidence>